<keyword evidence="1" id="KW-0143">Chaperone</keyword>
<dbReference type="RefSeq" id="WP_223906879.1">
    <property type="nucleotide sequence ID" value="NZ_AP024238.1"/>
</dbReference>
<proteinExistence type="predicted"/>
<dbReference type="InterPro" id="IPR036411">
    <property type="entry name" value="TorD-like_sf"/>
</dbReference>
<dbReference type="EMBL" id="AP024238">
    <property type="protein sequence ID" value="BCO25353.1"/>
    <property type="molecule type" value="Genomic_DNA"/>
</dbReference>
<reference evidence="2 3" key="1">
    <citation type="journal article" date="2021" name="Microbiol. Spectr.">
        <title>A Single Bacterium Capable of Oxidation and Reduction of Iron at Circumneutral pH.</title>
        <authorList>
            <person name="Kato S."/>
            <person name="Ohkuma M."/>
        </authorList>
    </citation>
    <scope>NUCLEOTIDE SEQUENCE [LARGE SCALE GENOMIC DNA]</scope>
    <source>
        <strain evidence="2 3">MIZ03</strain>
    </source>
</reference>
<protein>
    <submittedName>
        <fullName evidence="2">Chaperone protein TorD</fullName>
    </submittedName>
</protein>
<dbReference type="InterPro" id="IPR020945">
    <property type="entry name" value="DMSO/NO3_reduct_chaperone"/>
</dbReference>
<gene>
    <name evidence="2" type="ORF">MIZ03_0213</name>
</gene>
<dbReference type="PANTHER" id="PTHR34227">
    <property type="entry name" value="CHAPERONE PROTEIN YCDY"/>
    <property type="match status" value="1"/>
</dbReference>
<evidence type="ECO:0000313" key="2">
    <source>
        <dbReference type="EMBL" id="BCO25353.1"/>
    </source>
</evidence>
<dbReference type="Pfam" id="PF02613">
    <property type="entry name" value="Nitrate_red_del"/>
    <property type="match status" value="1"/>
</dbReference>
<evidence type="ECO:0000313" key="3">
    <source>
        <dbReference type="Proteomes" id="UP000824366"/>
    </source>
</evidence>
<evidence type="ECO:0000256" key="1">
    <source>
        <dbReference type="ARBA" id="ARBA00023186"/>
    </source>
</evidence>
<dbReference type="SUPFAM" id="SSF89155">
    <property type="entry name" value="TorD-like"/>
    <property type="match status" value="1"/>
</dbReference>
<sequence>MTLHVFDVELADIARRRSSTWWLLSRLVIEQPQEPWLGELEAVLAAVDTRAVTPLGAEAAALLTALQAARLSADGPTRLAVDRTSLLAGVLHKKTLPAPYESAALHLDMNSDWVMDVIQCYQDAGLVDFGLELGPPDYLGTELRFMSILAYQEMQAHQAGDCGLAAQWLAMQQHFLETHLLNWVPEHCERLASLAQTPFYKATSTLLSAACQLDQRDLVQVAMRITQPMTDEFVDEVAA</sequence>
<dbReference type="Proteomes" id="UP000824366">
    <property type="component" value="Chromosome"/>
</dbReference>
<accession>A0ABM7MGR1</accession>
<dbReference type="Gene3D" id="1.10.3480.10">
    <property type="entry name" value="TorD-like"/>
    <property type="match status" value="1"/>
</dbReference>
<name>A0ABM7MGR1_9BURK</name>
<dbReference type="InterPro" id="IPR050289">
    <property type="entry name" value="TorD/DmsD_chaperones"/>
</dbReference>
<keyword evidence="3" id="KW-1185">Reference proteome</keyword>
<organism evidence="2 3">
    <name type="scientific">Rhodoferax lithotrophicus</name>
    <dbReference type="NCBI Taxonomy" id="2798804"/>
    <lineage>
        <taxon>Bacteria</taxon>
        <taxon>Pseudomonadati</taxon>
        <taxon>Pseudomonadota</taxon>
        <taxon>Betaproteobacteria</taxon>
        <taxon>Burkholderiales</taxon>
        <taxon>Comamonadaceae</taxon>
        <taxon>Rhodoferax</taxon>
    </lineage>
</organism>
<dbReference type="PANTHER" id="PTHR34227:SF1">
    <property type="entry name" value="DIMETHYL SULFOXIDE REDUCTASE CHAPERONE-RELATED"/>
    <property type="match status" value="1"/>
</dbReference>